<evidence type="ECO:0000259" key="3">
    <source>
        <dbReference type="Pfam" id="PF04504"/>
    </source>
</evidence>
<dbReference type="GO" id="GO:0006355">
    <property type="term" value="P:regulation of DNA-templated transcription"/>
    <property type="evidence" value="ECO:0007669"/>
    <property type="project" value="InterPro"/>
</dbReference>
<dbReference type="InterPro" id="IPR053932">
    <property type="entry name" value="GeBP-like_DBD"/>
</dbReference>
<feature type="domain" description="Glabrous enhancer-binding protein-like DBD" evidence="3">
    <location>
        <begin position="191"/>
        <end position="285"/>
    </location>
</feature>
<name>A0A7N2N659_QUELO</name>
<dbReference type="EnsemblPlants" id="QL93p0107_0595:mrna">
    <property type="protein sequence ID" value="QL93p0107_0595:mrna:CDS:1"/>
    <property type="gene ID" value="QL93p0107_0595"/>
</dbReference>
<dbReference type="InterPro" id="IPR007592">
    <property type="entry name" value="GEBP"/>
</dbReference>
<dbReference type="Gramene" id="QL93p0107_0595:mrna">
    <property type="protein sequence ID" value="QL93p0107_0595:mrna:CDS:1"/>
    <property type="gene ID" value="QL93p0107_0595"/>
</dbReference>
<feature type="region of interest" description="Disordered" evidence="2">
    <location>
        <begin position="252"/>
        <end position="272"/>
    </location>
</feature>
<reference evidence="4" key="1">
    <citation type="submission" date="2021-01" db="UniProtKB">
        <authorList>
            <consortium name="EnsemblPlants"/>
        </authorList>
    </citation>
    <scope>IDENTIFICATION</scope>
</reference>
<dbReference type="PANTHER" id="PTHR31662">
    <property type="entry name" value="BNAANNG10740D PROTEIN-RELATED"/>
    <property type="match status" value="1"/>
</dbReference>
<dbReference type="AlphaFoldDB" id="A0A7N2N659"/>
<feature type="compositionally biased region" description="Basic and acidic residues" evidence="2">
    <location>
        <begin position="263"/>
        <end position="272"/>
    </location>
</feature>
<evidence type="ECO:0000256" key="1">
    <source>
        <dbReference type="ARBA" id="ARBA00010820"/>
    </source>
</evidence>
<dbReference type="OMA" id="ARVMNEK"/>
<dbReference type="InParanoid" id="A0A7N2N659"/>
<protein>
    <recommendedName>
        <fullName evidence="3">Glabrous enhancer-binding protein-like DBD domain-containing protein</fullName>
    </recommendedName>
</protein>
<dbReference type="PANTHER" id="PTHR31662:SF33">
    <property type="entry name" value="DNA-BINDING STOREKEEPER PROTEIN TRANSCRIPTIONAL REGULATOR-LIKE PROTEIN"/>
    <property type="match status" value="1"/>
</dbReference>
<dbReference type="GO" id="GO:0005634">
    <property type="term" value="C:nucleus"/>
    <property type="evidence" value="ECO:0007669"/>
    <property type="project" value="TreeGrafter"/>
</dbReference>
<accession>A0A7N2N659</accession>
<comment type="similarity">
    <text evidence="1">Belongs to the GeBP family.</text>
</comment>
<evidence type="ECO:0000313" key="4">
    <source>
        <dbReference type="EnsemblPlants" id="QL93p0107_0595:mrna:CDS:1"/>
    </source>
</evidence>
<feature type="region of interest" description="Disordered" evidence="2">
    <location>
        <begin position="1"/>
        <end position="188"/>
    </location>
</feature>
<evidence type="ECO:0000256" key="2">
    <source>
        <dbReference type="SAM" id="MobiDB-lite"/>
    </source>
</evidence>
<dbReference type="Pfam" id="PF04504">
    <property type="entry name" value="GeBP-like_DBD"/>
    <property type="match status" value="1"/>
</dbReference>
<evidence type="ECO:0000313" key="5">
    <source>
        <dbReference type="Proteomes" id="UP000594261"/>
    </source>
</evidence>
<sequence>MARNQRPSHLDDQPAVSSSNEEEEETFSDDEEEEAEEEGGGGGGGEEEAEEGGGGGGEEDEEEEEDEEGGGEEEDDDEEEDEEGGGGEGEAEEEAGEEEEEEEEEGEGEQSLSEEDEAEAAAKIESLPSTPPVKPHSSSYGSETKATQARSTKKKKRPNCEIETTPPKRVKQKDPDPEPKSQGGGGEKKLFQRLWSNENEMELLTAMLDYKNVHDSDPGADAAAFYDFVKNSLQITVTKAQLIDKMKRLRKKYRNNAGRGKKGKDPTFSKPHERNTYELSKKIWGCAAADGASGRCLNGMLSFNKNVVLDESLIKSGLELIGQQKRQELEERWKRLELAKLQMLAAHAELFRDQANLILEAFKGH</sequence>
<proteinExistence type="inferred from homology"/>
<organism evidence="4 5">
    <name type="scientific">Quercus lobata</name>
    <name type="common">Valley oak</name>
    <dbReference type="NCBI Taxonomy" id="97700"/>
    <lineage>
        <taxon>Eukaryota</taxon>
        <taxon>Viridiplantae</taxon>
        <taxon>Streptophyta</taxon>
        <taxon>Embryophyta</taxon>
        <taxon>Tracheophyta</taxon>
        <taxon>Spermatophyta</taxon>
        <taxon>Magnoliopsida</taxon>
        <taxon>eudicotyledons</taxon>
        <taxon>Gunneridae</taxon>
        <taxon>Pentapetalae</taxon>
        <taxon>rosids</taxon>
        <taxon>fabids</taxon>
        <taxon>Fagales</taxon>
        <taxon>Fagaceae</taxon>
        <taxon>Quercus</taxon>
    </lineage>
</organism>
<feature type="compositionally biased region" description="Polar residues" evidence="2">
    <location>
        <begin position="136"/>
        <end position="150"/>
    </location>
</feature>
<dbReference type="FunCoup" id="A0A7N2N659">
    <property type="interactions" value="1051"/>
</dbReference>
<feature type="compositionally biased region" description="Basic residues" evidence="2">
    <location>
        <begin position="252"/>
        <end position="262"/>
    </location>
</feature>
<keyword evidence="5" id="KW-1185">Reference proteome</keyword>
<feature type="compositionally biased region" description="Acidic residues" evidence="2">
    <location>
        <begin position="20"/>
        <end position="119"/>
    </location>
</feature>
<dbReference type="Proteomes" id="UP000594261">
    <property type="component" value="Unassembled WGS sequence"/>
</dbReference>